<dbReference type="EMBL" id="JAQIZT010000001">
    <property type="protein sequence ID" value="KAJ7009840.1"/>
    <property type="molecule type" value="Genomic_DNA"/>
</dbReference>
<dbReference type="InterPro" id="IPR027417">
    <property type="entry name" value="P-loop_NTPase"/>
</dbReference>
<name>A0AAD6RIT8_9ROSI</name>
<protein>
    <recommendedName>
        <fullName evidence="3">Sulfotransferase</fullName>
    </recommendedName>
</protein>
<dbReference type="SUPFAM" id="SSF52540">
    <property type="entry name" value="P-loop containing nucleoside triphosphate hydrolases"/>
    <property type="match status" value="1"/>
</dbReference>
<accession>A0AAD6RIT8</accession>
<keyword evidence="2" id="KW-1185">Reference proteome</keyword>
<sequence length="193" mass="21800">MGRRKQTFEPESLNETASKLKTRMTVKRHTRENLTYLFPPPFMAEFSNITAAELKFENQVIHMVFNPHKIQSPKVWANKENSGAFQRRFIAQDTDIIVASMPKSGTTWLKAVAFSPPDLEQLPPPRIFGCHSHYASLPESIRNSKCKVVCQSSTPPVVSEHGRSAWNMSATSPAFSCPRLEARQKSSIKLKRG</sequence>
<gene>
    <name evidence="1" type="ORF">NC653_000522</name>
</gene>
<organism evidence="1 2">
    <name type="scientific">Populus alba x Populus x berolinensis</name>
    <dbReference type="NCBI Taxonomy" id="444605"/>
    <lineage>
        <taxon>Eukaryota</taxon>
        <taxon>Viridiplantae</taxon>
        <taxon>Streptophyta</taxon>
        <taxon>Embryophyta</taxon>
        <taxon>Tracheophyta</taxon>
        <taxon>Spermatophyta</taxon>
        <taxon>Magnoliopsida</taxon>
        <taxon>eudicotyledons</taxon>
        <taxon>Gunneridae</taxon>
        <taxon>Pentapetalae</taxon>
        <taxon>rosids</taxon>
        <taxon>fabids</taxon>
        <taxon>Malpighiales</taxon>
        <taxon>Salicaceae</taxon>
        <taxon>Saliceae</taxon>
        <taxon>Populus</taxon>
    </lineage>
</organism>
<evidence type="ECO:0008006" key="3">
    <source>
        <dbReference type="Google" id="ProtNLM"/>
    </source>
</evidence>
<dbReference type="Gene3D" id="3.40.50.300">
    <property type="entry name" value="P-loop containing nucleotide triphosphate hydrolases"/>
    <property type="match status" value="1"/>
</dbReference>
<proteinExistence type="predicted"/>
<dbReference type="AlphaFoldDB" id="A0AAD6RIT8"/>
<evidence type="ECO:0000313" key="1">
    <source>
        <dbReference type="EMBL" id="KAJ7009840.1"/>
    </source>
</evidence>
<comment type="caution">
    <text evidence="1">The sequence shown here is derived from an EMBL/GenBank/DDBJ whole genome shotgun (WGS) entry which is preliminary data.</text>
</comment>
<dbReference type="Proteomes" id="UP001164929">
    <property type="component" value="Chromosome 1"/>
</dbReference>
<evidence type="ECO:0000313" key="2">
    <source>
        <dbReference type="Proteomes" id="UP001164929"/>
    </source>
</evidence>
<reference evidence="1 2" key="1">
    <citation type="journal article" date="2023" name="Mol. Ecol. Resour.">
        <title>Chromosome-level genome assembly of a triploid poplar Populus alba 'Berolinensis'.</title>
        <authorList>
            <person name="Chen S."/>
            <person name="Yu Y."/>
            <person name="Wang X."/>
            <person name="Wang S."/>
            <person name="Zhang T."/>
            <person name="Zhou Y."/>
            <person name="He R."/>
            <person name="Meng N."/>
            <person name="Wang Y."/>
            <person name="Liu W."/>
            <person name="Liu Z."/>
            <person name="Liu J."/>
            <person name="Guo Q."/>
            <person name="Huang H."/>
            <person name="Sederoff R.R."/>
            <person name="Wang G."/>
            <person name="Qu G."/>
            <person name="Chen S."/>
        </authorList>
    </citation>
    <scope>NUCLEOTIDE SEQUENCE [LARGE SCALE GENOMIC DNA]</scope>
    <source>
        <strain evidence="1">SC-2020</strain>
    </source>
</reference>